<protein>
    <submittedName>
        <fullName evidence="1">13188_t:CDS:1</fullName>
    </submittedName>
</protein>
<keyword evidence="2" id="KW-1185">Reference proteome</keyword>
<feature type="non-terminal residue" evidence="1">
    <location>
        <position position="1"/>
    </location>
</feature>
<evidence type="ECO:0000313" key="1">
    <source>
        <dbReference type="EMBL" id="CAG8678149.1"/>
    </source>
</evidence>
<gene>
    <name evidence="1" type="ORF">SPELUC_LOCUS10008</name>
</gene>
<dbReference type="Proteomes" id="UP000789366">
    <property type="component" value="Unassembled WGS sequence"/>
</dbReference>
<dbReference type="EMBL" id="CAJVPW010017743">
    <property type="protein sequence ID" value="CAG8678149.1"/>
    <property type="molecule type" value="Genomic_DNA"/>
</dbReference>
<proteinExistence type="predicted"/>
<reference evidence="1" key="1">
    <citation type="submission" date="2021-06" db="EMBL/GenBank/DDBJ databases">
        <authorList>
            <person name="Kallberg Y."/>
            <person name="Tangrot J."/>
            <person name="Rosling A."/>
        </authorList>
    </citation>
    <scope>NUCLEOTIDE SEQUENCE</scope>
    <source>
        <strain evidence="1">28 12/20/2015</strain>
    </source>
</reference>
<accession>A0ACA9P0J6</accession>
<sequence length="361" mass="42145">MSDTNIQNINIPDINVQDINVQDINIQDINVQDINVQDIFNGLVRSTSTYTESNLETSSTCSLQVDRSGPIRHIKRKKKSQMDKFFNRSEISQDCKYCTTKYAPSTSTGTLKEHIKKNHFDIYKQKTKTEIIPYNREEQLEHNKYLINWIVKSLQPFSVAEEESFIEMLNKFNPRYKVPSRHYISLCITRTFQNRQANLSINIAKELIDLLKKYNLTTKIISLTTDNAQVMVVCGRHLYNELEANFSNSLFSHQCCGAHILNLAVQHGLQVHSKIIEKVQNFMKKVKGSNLLIEDLRRLFKLQNLPYLGPEIDIEIRWNSTYLMLNKFLRIRIQANMLIAQHPNYFSNLAFTNNDWTNIYV</sequence>
<organism evidence="1 2">
    <name type="scientific">Cetraspora pellucida</name>
    <dbReference type="NCBI Taxonomy" id="1433469"/>
    <lineage>
        <taxon>Eukaryota</taxon>
        <taxon>Fungi</taxon>
        <taxon>Fungi incertae sedis</taxon>
        <taxon>Mucoromycota</taxon>
        <taxon>Glomeromycotina</taxon>
        <taxon>Glomeromycetes</taxon>
        <taxon>Diversisporales</taxon>
        <taxon>Gigasporaceae</taxon>
        <taxon>Cetraspora</taxon>
    </lineage>
</organism>
<comment type="caution">
    <text evidence="1">The sequence shown here is derived from an EMBL/GenBank/DDBJ whole genome shotgun (WGS) entry which is preliminary data.</text>
</comment>
<evidence type="ECO:0000313" key="2">
    <source>
        <dbReference type="Proteomes" id="UP000789366"/>
    </source>
</evidence>
<name>A0ACA9P0J6_9GLOM</name>
<feature type="non-terminal residue" evidence="1">
    <location>
        <position position="361"/>
    </location>
</feature>